<gene>
    <name evidence="2" type="primary">MKRN1</name>
</gene>
<accession>A0AC54ZA79</accession>
<evidence type="ECO:0000313" key="1">
    <source>
        <dbReference type="Proteomes" id="UP000694850"/>
    </source>
</evidence>
<protein>
    <submittedName>
        <fullName evidence="2">E3 ubiquitin-protein ligase makorin-1</fullName>
    </submittedName>
</protein>
<keyword evidence="1" id="KW-1185">Reference proteome</keyword>
<evidence type="ECO:0000313" key="2">
    <source>
        <dbReference type="RefSeq" id="XP_042638462.1"/>
    </source>
</evidence>
<dbReference type="RefSeq" id="XP_042638462.1">
    <property type="nucleotide sequence ID" value="XM_042782528.1"/>
</dbReference>
<name>A0AC54ZA79_ORYAF</name>
<sequence length="564" mass="60970">MAEAAAPGTTATTSGAGAAAAVLAAASPTPLPTVPSPAPGAGGGGGGSDGGSGAPPHPHPPASRSLPPGLGAGKESSGGPGERRGPAAVSRSANDLLRACDGPRRAPAGLPSARGPCSEPTFVTSLPVPAPPPGPRAAVANGFWYFMHGVCKEGENCRYSHDLSDSPYGVVCKYFQRGYCIYGDLCRYEHSKPLKQEEETTTDPATKPAVAASSSLPSGVGPLVEMSTGEAESRNSNFATVGAGAEDWVNAIEFVPGQPYCGRTAPSCTEAPLQGSVTKEEPRKELPAVESKQQLCPYAAVGECRYGENCVYLHGDSCDMCGLQVLHPVDAAQRSQHIKSCIEAHEKDMELSFAVQRSKDMVCGICMEVVYEKANPSERRFGILSNCNHTYCLKCIRKWRSAKQFESKIIKSCPECRITSNFVIPSEYWVEEKEEKQRLIEKYKEAMSNKACRYFDEGRGSCPFGGNCFYKHAYPDGRREEPQRQKAGASSRCRAQRRNHFWELIEERESGNPFDNDEEEVVTFELGEMLLMLLAAGGDEDLTDSEDEWDLFHDELEDLYDLDL</sequence>
<dbReference type="Proteomes" id="UP000694850">
    <property type="component" value="Unplaced"/>
</dbReference>
<proteinExistence type="predicted"/>
<organism evidence="1 2">
    <name type="scientific">Orycteropus afer afer</name>
    <dbReference type="NCBI Taxonomy" id="1230840"/>
    <lineage>
        <taxon>Eukaryota</taxon>
        <taxon>Metazoa</taxon>
        <taxon>Chordata</taxon>
        <taxon>Craniata</taxon>
        <taxon>Vertebrata</taxon>
        <taxon>Euteleostomi</taxon>
        <taxon>Mammalia</taxon>
        <taxon>Eutheria</taxon>
        <taxon>Afrotheria</taxon>
        <taxon>Tubulidentata</taxon>
        <taxon>Orycteropodidae</taxon>
        <taxon>Orycteropus</taxon>
    </lineage>
</organism>
<reference evidence="2" key="1">
    <citation type="submission" date="2025-08" db="UniProtKB">
        <authorList>
            <consortium name="RefSeq"/>
        </authorList>
    </citation>
    <scope>IDENTIFICATION</scope>
</reference>